<reference evidence="2" key="1">
    <citation type="submission" date="2019-05" db="EMBL/GenBank/DDBJ databases">
        <title>Annotation for the trematode Fasciolopsis buski.</title>
        <authorList>
            <person name="Choi Y.-J."/>
        </authorList>
    </citation>
    <scope>NUCLEOTIDE SEQUENCE</scope>
    <source>
        <strain evidence="2">HT</strain>
        <tissue evidence="2">Whole worm</tissue>
    </source>
</reference>
<dbReference type="AlphaFoldDB" id="A0A8E0RVE1"/>
<organism evidence="2 3">
    <name type="scientific">Fasciolopsis buskii</name>
    <dbReference type="NCBI Taxonomy" id="27845"/>
    <lineage>
        <taxon>Eukaryota</taxon>
        <taxon>Metazoa</taxon>
        <taxon>Spiralia</taxon>
        <taxon>Lophotrochozoa</taxon>
        <taxon>Platyhelminthes</taxon>
        <taxon>Trematoda</taxon>
        <taxon>Digenea</taxon>
        <taxon>Plagiorchiida</taxon>
        <taxon>Echinostomata</taxon>
        <taxon>Echinostomatoidea</taxon>
        <taxon>Fasciolidae</taxon>
        <taxon>Fasciolopsis</taxon>
    </lineage>
</organism>
<comment type="caution">
    <text evidence="2">The sequence shown here is derived from an EMBL/GenBank/DDBJ whole genome shotgun (WGS) entry which is preliminary data.</text>
</comment>
<accession>A0A8E0RVE1</accession>
<dbReference type="Proteomes" id="UP000728185">
    <property type="component" value="Unassembled WGS sequence"/>
</dbReference>
<protein>
    <submittedName>
        <fullName evidence="2">Uncharacterized protein</fullName>
    </submittedName>
</protein>
<evidence type="ECO:0000313" key="3">
    <source>
        <dbReference type="Proteomes" id="UP000728185"/>
    </source>
</evidence>
<dbReference type="OrthoDB" id="6253477at2759"/>
<feature type="chain" id="PRO_5034186755" evidence="1">
    <location>
        <begin position="20"/>
        <end position="141"/>
    </location>
</feature>
<dbReference type="EMBL" id="LUCM01004075">
    <property type="protein sequence ID" value="KAA0194888.1"/>
    <property type="molecule type" value="Genomic_DNA"/>
</dbReference>
<evidence type="ECO:0000256" key="1">
    <source>
        <dbReference type="SAM" id="SignalP"/>
    </source>
</evidence>
<name>A0A8E0RVE1_9TREM</name>
<feature type="signal peptide" evidence="1">
    <location>
        <begin position="1"/>
        <end position="19"/>
    </location>
</feature>
<gene>
    <name evidence="2" type="ORF">FBUS_07999</name>
</gene>
<keyword evidence="1" id="KW-0732">Signal</keyword>
<keyword evidence="3" id="KW-1185">Reference proteome</keyword>
<evidence type="ECO:0000313" key="2">
    <source>
        <dbReference type="EMBL" id="KAA0194888.1"/>
    </source>
</evidence>
<proteinExistence type="predicted"/>
<sequence length="141" mass="15830">MLILFASLVCHLFLQVSHINKPLPANLVDIVNDMLSSPNCKFFVLDKLVPTVVLVTGHRQCSFIINLIGKLSFDDKSRLLHTLCNSTSSWPLETFPIIQNLLDMLTDEAARDLLIQVAERHNTFLRGPLVNLITSCKTTTQ</sequence>